<protein>
    <recommendedName>
        <fullName evidence="1">DUF1707 domain-containing protein</fullName>
    </recommendedName>
</protein>
<dbReference type="OrthoDB" id="3625082at2"/>
<dbReference type="PANTHER" id="PTHR40763">
    <property type="entry name" value="MEMBRANE PROTEIN-RELATED"/>
    <property type="match status" value="1"/>
</dbReference>
<organism evidence="2 3">
    <name type="scientific">Mycolicibacterium elephantis</name>
    <dbReference type="NCBI Taxonomy" id="81858"/>
    <lineage>
        <taxon>Bacteria</taxon>
        <taxon>Bacillati</taxon>
        <taxon>Actinomycetota</taxon>
        <taxon>Actinomycetes</taxon>
        <taxon>Mycobacteriales</taxon>
        <taxon>Mycobacteriaceae</taxon>
        <taxon>Mycolicibacterium</taxon>
    </lineage>
</organism>
<dbReference type="InterPro" id="IPR012551">
    <property type="entry name" value="DUF1707_SHOCT-like"/>
</dbReference>
<evidence type="ECO:0000259" key="1">
    <source>
        <dbReference type="Pfam" id="PF08044"/>
    </source>
</evidence>
<feature type="domain" description="DUF1707" evidence="1">
    <location>
        <begin position="11"/>
        <end position="63"/>
    </location>
</feature>
<proteinExistence type="predicted"/>
<dbReference type="PANTHER" id="PTHR40763:SF4">
    <property type="entry name" value="DUF1707 DOMAIN-CONTAINING PROTEIN"/>
    <property type="match status" value="1"/>
</dbReference>
<comment type="caution">
    <text evidence="2">The sequence shown here is derived from an EMBL/GenBank/DDBJ whole genome shotgun (WGS) entry which is preliminary data.</text>
</comment>
<gene>
    <name evidence="2" type="ORF">BST23_01135</name>
</gene>
<evidence type="ECO:0000313" key="3">
    <source>
        <dbReference type="Proteomes" id="UP000192772"/>
    </source>
</evidence>
<accession>A0A1A0R208</accession>
<evidence type="ECO:0000313" key="2">
    <source>
        <dbReference type="EMBL" id="ORA69289.1"/>
    </source>
</evidence>
<dbReference type="RefSeq" id="WP_064889943.1">
    <property type="nucleotide sequence ID" value="NZ_JBCGVB010000003.1"/>
</dbReference>
<dbReference type="EMBL" id="MVHP01000001">
    <property type="protein sequence ID" value="ORA69289.1"/>
    <property type="molecule type" value="Genomic_DNA"/>
</dbReference>
<reference evidence="2 3" key="1">
    <citation type="submission" date="2017-02" db="EMBL/GenBank/DDBJ databases">
        <title>The new phylogeny of genus Mycobacterium.</title>
        <authorList>
            <person name="Tortoli E."/>
            <person name="Trovato A."/>
            <person name="Cirillo D.M."/>
        </authorList>
    </citation>
    <scope>NUCLEOTIDE SEQUENCE [LARGE SCALE GENOMIC DNA]</scope>
    <source>
        <strain evidence="2 3">FI-09383</strain>
    </source>
</reference>
<dbReference type="AlphaFoldDB" id="A0A1A0R208"/>
<name>A0A1A0R208_9MYCO</name>
<dbReference type="Proteomes" id="UP000192772">
    <property type="component" value="Unassembled WGS sequence"/>
</dbReference>
<accession>A0A1X0DAR1</accession>
<sequence length="195" mass="21002">MNTPASRNGSMRAADTDRIQVAQLLTDAAAQGRLQLSEYEDRLTKAYAAQTYEELDRLSADLPGAFSRSRTGGPCRPAPSTLLLAILSGFERRGRWNVPERMTTVAIFGGGVVDLRYADFTSPEVEIHSYSVFGGQTILVPPEVNVDLRGVGVMGNFDHSVTGEGSPGAPCVRIRGFSLWGSVGVKRKKRKSAAA</sequence>
<dbReference type="Pfam" id="PF08044">
    <property type="entry name" value="DUF1707"/>
    <property type="match status" value="1"/>
</dbReference>
<dbReference type="STRING" id="81858.BST23_01135"/>